<keyword evidence="4" id="KW-1185">Reference proteome</keyword>
<dbReference type="EMBL" id="JACHEN010000001">
    <property type="protein sequence ID" value="MBB6214017.1"/>
    <property type="molecule type" value="Genomic_DNA"/>
</dbReference>
<gene>
    <name evidence="3" type="ORF">HNQ80_000086</name>
</gene>
<dbReference type="Pfam" id="PF10727">
    <property type="entry name" value="Rossmann-like"/>
    <property type="match status" value="1"/>
</dbReference>
<dbReference type="InterPro" id="IPR018931">
    <property type="entry name" value="DUF2520"/>
</dbReference>
<dbReference type="InterPro" id="IPR037108">
    <property type="entry name" value="TM1727-like_C_sf"/>
</dbReference>
<reference evidence="3 4" key="1">
    <citation type="submission" date="2020-08" db="EMBL/GenBank/DDBJ databases">
        <title>Genomic Encyclopedia of Type Strains, Phase IV (KMG-IV): sequencing the most valuable type-strain genomes for metagenomic binning, comparative biology and taxonomic classification.</title>
        <authorList>
            <person name="Goeker M."/>
        </authorList>
    </citation>
    <scope>NUCLEOTIDE SEQUENCE [LARGE SCALE GENOMIC DNA]</scope>
    <source>
        <strain evidence="3 4">DSM 103526</strain>
    </source>
</reference>
<accession>A0A841KKQ2</accession>
<comment type="caution">
    <text evidence="3">The sequence shown here is derived from an EMBL/GenBank/DDBJ whole genome shotgun (WGS) entry which is preliminary data.</text>
</comment>
<evidence type="ECO:0000259" key="1">
    <source>
        <dbReference type="Pfam" id="PF10727"/>
    </source>
</evidence>
<dbReference type="InterPro" id="IPR008927">
    <property type="entry name" value="6-PGluconate_DH-like_C_sf"/>
</dbReference>
<dbReference type="SUPFAM" id="SSF51735">
    <property type="entry name" value="NAD(P)-binding Rossmann-fold domains"/>
    <property type="match status" value="1"/>
</dbReference>
<dbReference type="AlphaFoldDB" id="A0A841KKQ2"/>
<feature type="domain" description="DUF2520" evidence="2">
    <location>
        <begin position="134"/>
        <end position="262"/>
    </location>
</feature>
<evidence type="ECO:0000259" key="2">
    <source>
        <dbReference type="Pfam" id="PF10728"/>
    </source>
</evidence>
<dbReference type="Proteomes" id="UP000579281">
    <property type="component" value="Unassembled WGS sequence"/>
</dbReference>
<organism evidence="3 4">
    <name type="scientific">Anaerosolibacter carboniphilus</name>
    <dbReference type="NCBI Taxonomy" id="1417629"/>
    <lineage>
        <taxon>Bacteria</taxon>
        <taxon>Bacillati</taxon>
        <taxon>Bacillota</taxon>
        <taxon>Clostridia</taxon>
        <taxon>Peptostreptococcales</taxon>
        <taxon>Thermotaleaceae</taxon>
        <taxon>Anaerosolibacter</taxon>
    </lineage>
</organism>
<evidence type="ECO:0000313" key="4">
    <source>
        <dbReference type="Proteomes" id="UP000579281"/>
    </source>
</evidence>
<name>A0A841KKQ2_9FIRM</name>
<evidence type="ECO:0000313" key="3">
    <source>
        <dbReference type="EMBL" id="MBB6214017.1"/>
    </source>
</evidence>
<dbReference type="Pfam" id="PF10728">
    <property type="entry name" value="DUF2520"/>
    <property type="match status" value="1"/>
</dbReference>
<dbReference type="Gene3D" id="1.10.1040.20">
    <property type="entry name" value="ProC-like, C-terminal domain"/>
    <property type="match status" value="1"/>
</dbReference>
<dbReference type="InterPro" id="IPR019665">
    <property type="entry name" value="OxRdtase/DH_put_Rossmann_dom"/>
</dbReference>
<dbReference type="PANTHER" id="PTHR40459">
    <property type="entry name" value="CONSERVED HYPOTHETICAL ALANINE AND LEUCINE RICH PROTEIN"/>
    <property type="match status" value="1"/>
</dbReference>
<protein>
    <submittedName>
        <fullName evidence="3">Putative short-subunit dehydrogenase-like oxidoreductase (DUF2520 family)</fullName>
    </submittedName>
</protein>
<dbReference type="InterPro" id="IPR036291">
    <property type="entry name" value="NAD(P)-bd_dom_sf"/>
</dbReference>
<dbReference type="RefSeq" id="WP_184307053.1">
    <property type="nucleotide sequence ID" value="NZ_JACHEN010000001.1"/>
</dbReference>
<dbReference type="SUPFAM" id="SSF48179">
    <property type="entry name" value="6-phosphogluconate dehydrogenase C-terminal domain-like"/>
    <property type="match status" value="1"/>
</dbReference>
<proteinExistence type="predicted"/>
<sequence length="288" mass="32323">MKFGFIGAGKVGIAFGMYLRKKGFSIQGYFSRNHISAQIAAEKTNSQAYKKVEQLISEIDFLWITTPDDEIQAVCNHLAERKLFREGQIVAHMSGAAPSILLKEAQKRGCHIYSIHPLQSFAEIEKALKDLESTYFSIEGDLEKMHLIEALFKKLGNPIFKIATKYKALYHAAACVFSNYLVTLVDEGLHYLERIGIDQEEGFKAVLPLMMGTLHNIEAMGTAKALTGPIARGDQLTIESHIRILENQMSESVAFYKRMGQMTLDVASVEKLKDKEKIAALEYILKEV</sequence>
<feature type="domain" description="Putative oxidoreductase/dehydrogenase Rossmann-like" evidence="1">
    <location>
        <begin position="2"/>
        <end position="117"/>
    </location>
</feature>
<dbReference type="PANTHER" id="PTHR40459:SF1">
    <property type="entry name" value="CONSERVED HYPOTHETICAL ALANINE AND LEUCINE RICH PROTEIN"/>
    <property type="match status" value="1"/>
</dbReference>
<dbReference type="Gene3D" id="3.40.50.720">
    <property type="entry name" value="NAD(P)-binding Rossmann-like Domain"/>
    <property type="match status" value="1"/>
</dbReference>